<keyword evidence="2 3" id="KW-0175">Coiled coil</keyword>
<sequence>MSLDEKPNVADSEPTVKDSLPVPNGSLQSTTLEQPPAISQRETSPRKRKNRGKWLWFGLAGLLVLGGTGGYFLANRPTNKIDLEKLTVPVKSENLQVRITASGTIVPVQNVNVSPKSQGRIARLLVKKGDRVQTGQAIALMENRELQAQVAQAQANLREALAKIKEAQTSRPEEIVQARSRVFQAQAALRQALNGNRPEEINQARARLLQARAALAQSVNGARPEEINQARARLLQARAALGQSVNGARPEEINQARARLLQARAALGQSQNSQAQQIEQ</sequence>
<reference evidence="6 7" key="2">
    <citation type="submission" date="2018-03" db="EMBL/GenBank/DDBJ databases">
        <title>The ancient ancestry and fast evolution of plastids.</title>
        <authorList>
            <person name="Moore K.R."/>
            <person name="Magnabosco C."/>
            <person name="Momper L."/>
            <person name="Gold D.A."/>
            <person name="Bosak T."/>
            <person name="Fournier G.P."/>
        </authorList>
    </citation>
    <scope>NUCLEOTIDE SEQUENCE [LARGE SCALE GENOMIC DNA]</scope>
    <source>
        <strain evidence="6 7">CCAP 1448/3</strain>
    </source>
</reference>
<dbReference type="PANTHER" id="PTHR32347:SF14">
    <property type="entry name" value="EFFLUX SYSTEM COMPONENT YKNX-RELATED"/>
    <property type="match status" value="1"/>
</dbReference>
<proteinExistence type="predicted"/>
<reference evidence="6 7" key="1">
    <citation type="submission" date="2018-02" db="EMBL/GenBank/DDBJ databases">
        <authorList>
            <person name="Cohen D.B."/>
            <person name="Kent A.D."/>
        </authorList>
    </citation>
    <scope>NUCLEOTIDE SEQUENCE [LARGE SCALE GENOMIC DNA]</scope>
    <source>
        <strain evidence="6 7">CCAP 1448/3</strain>
    </source>
</reference>
<dbReference type="PANTHER" id="PTHR32347">
    <property type="entry name" value="EFFLUX SYSTEM COMPONENT YKNX-RELATED"/>
    <property type="match status" value="1"/>
</dbReference>
<keyword evidence="5" id="KW-0472">Membrane</keyword>
<organism evidence="6 7">
    <name type="scientific">Merismopedia glauca CCAP 1448/3</name>
    <dbReference type="NCBI Taxonomy" id="1296344"/>
    <lineage>
        <taxon>Bacteria</taxon>
        <taxon>Bacillati</taxon>
        <taxon>Cyanobacteriota</taxon>
        <taxon>Cyanophyceae</taxon>
        <taxon>Synechococcales</taxon>
        <taxon>Merismopediaceae</taxon>
        <taxon>Merismopedia</taxon>
    </lineage>
</organism>
<dbReference type="GO" id="GO:0030313">
    <property type="term" value="C:cell envelope"/>
    <property type="evidence" value="ECO:0007669"/>
    <property type="project" value="UniProtKB-SubCell"/>
</dbReference>
<comment type="caution">
    <text evidence="6">The sequence shown here is derived from an EMBL/GenBank/DDBJ whole genome shotgun (WGS) entry which is preliminary data.</text>
</comment>
<dbReference type="OrthoDB" id="264111at2"/>
<evidence type="ECO:0000256" key="1">
    <source>
        <dbReference type="ARBA" id="ARBA00004196"/>
    </source>
</evidence>
<dbReference type="EMBL" id="PVWJ01000251">
    <property type="protein sequence ID" value="PSB00333.1"/>
    <property type="molecule type" value="Genomic_DNA"/>
</dbReference>
<feature type="non-terminal residue" evidence="6">
    <location>
        <position position="280"/>
    </location>
</feature>
<feature type="region of interest" description="Disordered" evidence="4">
    <location>
        <begin position="1"/>
        <end position="46"/>
    </location>
</feature>
<evidence type="ECO:0000313" key="6">
    <source>
        <dbReference type="EMBL" id="PSB00333.1"/>
    </source>
</evidence>
<evidence type="ECO:0000256" key="3">
    <source>
        <dbReference type="SAM" id="Coils"/>
    </source>
</evidence>
<dbReference type="SUPFAM" id="SSF111369">
    <property type="entry name" value="HlyD-like secretion proteins"/>
    <property type="match status" value="1"/>
</dbReference>
<dbReference type="Gene3D" id="1.10.287.470">
    <property type="entry name" value="Helix hairpin bin"/>
    <property type="match status" value="1"/>
</dbReference>
<keyword evidence="5" id="KW-1133">Transmembrane helix</keyword>
<evidence type="ECO:0000256" key="4">
    <source>
        <dbReference type="SAM" id="MobiDB-lite"/>
    </source>
</evidence>
<evidence type="ECO:0000313" key="7">
    <source>
        <dbReference type="Proteomes" id="UP000238762"/>
    </source>
</evidence>
<dbReference type="Proteomes" id="UP000238762">
    <property type="component" value="Unassembled WGS sequence"/>
</dbReference>
<keyword evidence="5" id="KW-0812">Transmembrane</keyword>
<dbReference type="RefSeq" id="WP_146131770.1">
    <property type="nucleotide sequence ID" value="NZ_CAWNTC010000095.1"/>
</dbReference>
<dbReference type="Gene3D" id="2.40.50.100">
    <property type="match status" value="1"/>
</dbReference>
<name>A0A2T1BWN3_9CYAN</name>
<accession>A0A2T1BWN3</accession>
<comment type="subcellular location">
    <subcellularLocation>
        <location evidence="1">Cell envelope</location>
    </subcellularLocation>
</comment>
<dbReference type="InterPro" id="IPR050465">
    <property type="entry name" value="UPF0194_transport"/>
</dbReference>
<feature type="coiled-coil region" evidence="3">
    <location>
        <begin position="136"/>
        <end position="170"/>
    </location>
</feature>
<gene>
    <name evidence="6" type="ORF">C7B64_24085</name>
</gene>
<keyword evidence="7" id="KW-1185">Reference proteome</keyword>
<evidence type="ECO:0000256" key="2">
    <source>
        <dbReference type="ARBA" id="ARBA00023054"/>
    </source>
</evidence>
<dbReference type="AlphaFoldDB" id="A0A2T1BWN3"/>
<evidence type="ECO:0000256" key="5">
    <source>
        <dbReference type="SAM" id="Phobius"/>
    </source>
</evidence>
<feature type="transmembrane region" description="Helical" evidence="5">
    <location>
        <begin position="54"/>
        <end position="74"/>
    </location>
</feature>
<protein>
    <submittedName>
        <fullName evidence="6">Efflux transporter periplasmic adaptor subunit</fullName>
    </submittedName>
</protein>